<dbReference type="AlphaFoldDB" id="A0ABD3UV26"/>
<feature type="chain" id="PRO_5044879856" description="SEFIR domain-containing protein" evidence="2">
    <location>
        <begin position="19"/>
        <end position="623"/>
    </location>
</feature>
<name>A0ABD3UV26_SINWO</name>
<evidence type="ECO:0000256" key="2">
    <source>
        <dbReference type="SAM" id="SignalP"/>
    </source>
</evidence>
<gene>
    <name evidence="3" type="ORF">ACJMK2_015755</name>
</gene>
<dbReference type="Proteomes" id="UP001634394">
    <property type="component" value="Unassembled WGS sequence"/>
</dbReference>
<sequence>MAVKFFLLVSLFCSLSVSYDNRLQLWKDCPLTQSIRGSNGSLFEITIQKFENECEKLLSRSEIEEVTELSPDEINDLDIQLTIHMERANITWNAEYKNRCDRNIYMLDVEYRIKMSEENAVSTSKWCFQFNVSKVENKHNKENVKLYFDCIRTVPDKEAYLVEIQLWSLQQNWPLSSRRRRSVRSHCGRIQCTRSIKETLSIGPIQPIKDKVNNRERCQCWDNSSIRLQNTNTKNRTLLIFVDNPNPYAKFITANVHRNGNSIFRKYTMSPLEKTILTDISCDKDEGTYTPVLGYECDDQDSSANSQCQLPDVEGSSITCGPDPVKTHVPPAVEIPHITIVISVLAFIFVAVAVTVIVFVCKHKAFRKSLKRKAGLNNRFSSDVTSDENHGEEMEMKLLDMPNCSSRSRQIMFLDHTDPSKTPLRKDCVNLISEILQAVGIEILGLDRSQLFSNWIEMAERASKDDITEFLIIISRELVSCQNSYMKQQSNNEAISTESLNSTDIFSGAVLAILRHRYILPQRMPFRIHILCLEHSDSQLCEKYLDTYSSFMVRKGDRKNTFLYNFAKCVQHTNCFIYDENVMPRLLGGLTGTTALPENTEIYASTLQEKCSELILKTQPQPL</sequence>
<organism evidence="3 4">
    <name type="scientific">Sinanodonta woodiana</name>
    <name type="common">Chinese pond mussel</name>
    <name type="synonym">Anodonta woodiana</name>
    <dbReference type="NCBI Taxonomy" id="1069815"/>
    <lineage>
        <taxon>Eukaryota</taxon>
        <taxon>Metazoa</taxon>
        <taxon>Spiralia</taxon>
        <taxon>Lophotrochozoa</taxon>
        <taxon>Mollusca</taxon>
        <taxon>Bivalvia</taxon>
        <taxon>Autobranchia</taxon>
        <taxon>Heteroconchia</taxon>
        <taxon>Palaeoheterodonta</taxon>
        <taxon>Unionida</taxon>
        <taxon>Unionoidea</taxon>
        <taxon>Unionidae</taxon>
        <taxon>Unioninae</taxon>
        <taxon>Sinanodonta</taxon>
    </lineage>
</organism>
<comment type="caution">
    <text evidence="3">The sequence shown here is derived from an EMBL/GenBank/DDBJ whole genome shotgun (WGS) entry which is preliminary data.</text>
</comment>
<keyword evidence="1" id="KW-0812">Transmembrane</keyword>
<keyword evidence="2" id="KW-0732">Signal</keyword>
<evidence type="ECO:0000313" key="3">
    <source>
        <dbReference type="EMBL" id="KAL3852067.1"/>
    </source>
</evidence>
<dbReference type="EMBL" id="JBJQND010000015">
    <property type="protein sequence ID" value="KAL3852067.1"/>
    <property type="molecule type" value="Genomic_DNA"/>
</dbReference>
<evidence type="ECO:0000313" key="4">
    <source>
        <dbReference type="Proteomes" id="UP001634394"/>
    </source>
</evidence>
<evidence type="ECO:0008006" key="5">
    <source>
        <dbReference type="Google" id="ProtNLM"/>
    </source>
</evidence>
<reference evidence="3 4" key="1">
    <citation type="submission" date="2024-11" db="EMBL/GenBank/DDBJ databases">
        <title>Chromosome-level genome assembly of the freshwater bivalve Anodonta woodiana.</title>
        <authorList>
            <person name="Chen X."/>
        </authorList>
    </citation>
    <scope>NUCLEOTIDE SEQUENCE [LARGE SCALE GENOMIC DNA]</scope>
    <source>
        <strain evidence="3">MN2024</strain>
        <tissue evidence="3">Gills</tissue>
    </source>
</reference>
<proteinExistence type="predicted"/>
<keyword evidence="1" id="KW-0472">Membrane</keyword>
<accession>A0ABD3UV26</accession>
<feature type="signal peptide" evidence="2">
    <location>
        <begin position="1"/>
        <end position="18"/>
    </location>
</feature>
<feature type="transmembrane region" description="Helical" evidence="1">
    <location>
        <begin position="338"/>
        <end position="361"/>
    </location>
</feature>
<keyword evidence="1" id="KW-1133">Transmembrane helix</keyword>
<evidence type="ECO:0000256" key="1">
    <source>
        <dbReference type="SAM" id="Phobius"/>
    </source>
</evidence>
<protein>
    <recommendedName>
        <fullName evidence="5">SEFIR domain-containing protein</fullName>
    </recommendedName>
</protein>
<keyword evidence="4" id="KW-1185">Reference proteome</keyword>